<dbReference type="SUPFAM" id="SSF51735">
    <property type="entry name" value="NAD(P)-binding Rossmann-fold domains"/>
    <property type="match status" value="1"/>
</dbReference>
<evidence type="ECO:0000259" key="2">
    <source>
        <dbReference type="Pfam" id="PF08338"/>
    </source>
</evidence>
<reference evidence="3" key="1">
    <citation type="submission" date="2018-06" db="EMBL/GenBank/DDBJ databases">
        <authorList>
            <person name="Zhirakovskaya E."/>
        </authorList>
    </citation>
    <scope>NUCLEOTIDE SEQUENCE</scope>
</reference>
<dbReference type="PANTHER" id="PTHR11092">
    <property type="entry name" value="SUGAR NUCLEOTIDE EPIMERASE RELATED"/>
    <property type="match status" value="1"/>
</dbReference>
<keyword evidence="3" id="KW-0131">Cell cycle</keyword>
<dbReference type="InterPro" id="IPR013549">
    <property type="entry name" value="DUF1731"/>
</dbReference>
<keyword evidence="3" id="KW-0132">Cell division</keyword>
<feature type="domain" description="DUF1731" evidence="2">
    <location>
        <begin position="247"/>
        <end position="291"/>
    </location>
</feature>
<dbReference type="NCBIfam" id="TIGR01777">
    <property type="entry name" value="yfcH"/>
    <property type="match status" value="1"/>
</dbReference>
<accession>A0A3B1DFJ2</accession>
<organism evidence="3">
    <name type="scientific">hydrothermal vent metagenome</name>
    <dbReference type="NCBI Taxonomy" id="652676"/>
    <lineage>
        <taxon>unclassified sequences</taxon>
        <taxon>metagenomes</taxon>
        <taxon>ecological metagenomes</taxon>
    </lineage>
</organism>
<dbReference type="GO" id="GO:0051301">
    <property type="term" value="P:cell division"/>
    <property type="evidence" value="ECO:0007669"/>
    <property type="project" value="UniProtKB-KW"/>
</dbReference>
<dbReference type="Pfam" id="PF08338">
    <property type="entry name" value="DUF1731"/>
    <property type="match status" value="1"/>
</dbReference>
<evidence type="ECO:0000259" key="1">
    <source>
        <dbReference type="Pfam" id="PF01370"/>
    </source>
</evidence>
<sequence>MNLLITGATGFIGSALCFRLLEDKHNIVALSRYPESIKEPIRGISNLKQLKGDVVFDVVVNLAGEPIADKRWSKQQKQRISNSRLDSTQKLISYFKTLKHKPKLFISGSAIGYYGINKTDDIIDETASGDESFSSQLCQQWEAAALQAQTLGIRTCLLRTGIVLGKGGGALKKMLFPFKIGLGGKIGEGKQWMSWIHLDDLVGIILYCINQENLTGPINGTSPNPVTNQEFTKILGKILKRPTLLPMPKIIVKLLMGQMGEELLLTGKKILPIKALDAGYKFQYEKLENALLSEISNYR</sequence>
<gene>
    <name evidence="3" type="ORF">MNBD_UNCLBAC01-98</name>
</gene>
<dbReference type="PANTHER" id="PTHR11092:SF0">
    <property type="entry name" value="EPIMERASE FAMILY PROTEIN SDR39U1"/>
    <property type="match status" value="1"/>
</dbReference>
<dbReference type="InterPro" id="IPR036291">
    <property type="entry name" value="NAD(P)-bd_dom_sf"/>
</dbReference>
<dbReference type="EMBL" id="UOGJ01000001">
    <property type="protein sequence ID" value="VAX34794.1"/>
    <property type="molecule type" value="Genomic_DNA"/>
</dbReference>
<dbReference type="Gene3D" id="3.40.50.720">
    <property type="entry name" value="NAD(P)-binding Rossmann-like Domain"/>
    <property type="match status" value="1"/>
</dbReference>
<protein>
    <submittedName>
        <fullName evidence="3">Cell division inhibitor Slr1223 (YfcH in EC), contains epimerase/dehydratase and DUF1731 domains</fullName>
    </submittedName>
</protein>
<evidence type="ECO:0000313" key="3">
    <source>
        <dbReference type="EMBL" id="VAX34794.1"/>
    </source>
</evidence>
<feature type="domain" description="NAD-dependent epimerase/dehydratase" evidence="1">
    <location>
        <begin position="4"/>
        <end position="211"/>
    </location>
</feature>
<proteinExistence type="predicted"/>
<dbReference type="InterPro" id="IPR001509">
    <property type="entry name" value="Epimerase_deHydtase"/>
</dbReference>
<dbReference type="InterPro" id="IPR010099">
    <property type="entry name" value="SDR39U1"/>
</dbReference>
<dbReference type="CDD" id="cd05242">
    <property type="entry name" value="SDR_a8"/>
    <property type="match status" value="1"/>
</dbReference>
<dbReference type="Pfam" id="PF01370">
    <property type="entry name" value="Epimerase"/>
    <property type="match status" value="1"/>
</dbReference>
<name>A0A3B1DFJ2_9ZZZZ</name>
<dbReference type="AlphaFoldDB" id="A0A3B1DFJ2"/>